<dbReference type="InterPro" id="IPR002347">
    <property type="entry name" value="SDR_fam"/>
</dbReference>
<dbReference type="EMBL" id="SACT01000001">
    <property type="protein sequence ID" value="RVT54365.1"/>
    <property type="molecule type" value="Genomic_DNA"/>
</dbReference>
<reference evidence="5 6" key="1">
    <citation type="submission" date="2019-01" db="EMBL/GenBank/DDBJ databases">
        <authorList>
            <person name="Chen W.-M."/>
        </authorList>
    </citation>
    <scope>NUCLEOTIDE SEQUENCE [LARGE SCALE GENOMIC DNA]</scope>
    <source>
        <strain evidence="5 6">ICH-3</strain>
    </source>
</reference>
<evidence type="ECO:0000256" key="3">
    <source>
        <dbReference type="SAM" id="MobiDB-lite"/>
    </source>
</evidence>
<name>A0A3S2TQE2_9BURK</name>
<evidence type="ECO:0000256" key="2">
    <source>
        <dbReference type="ARBA" id="ARBA00023002"/>
    </source>
</evidence>
<organism evidence="5 6">
    <name type="scientific">Rubrivivax albus</name>
    <dbReference type="NCBI Taxonomy" id="2499835"/>
    <lineage>
        <taxon>Bacteria</taxon>
        <taxon>Pseudomonadati</taxon>
        <taxon>Pseudomonadota</taxon>
        <taxon>Betaproteobacteria</taxon>
        <taxon>Burkholderiales</taxon>
        <taxon>Sphaerotilaceae</taxon>
        <taxon>Rubrivivax</taxon>
    </lineage>
</organism>
<dbReference type="Gene3D" id="3.40.50.720">
    <property type="entry name" value="NAD(P)-binding Rossmann-like Domain"/>
    <property type="match status" value="2"/>
</dbReference>
<evidence type="ECO:0000256" key="1">
    <source>
        <dbReference type="ARBA" id="ARBA00006484"/>
    </source>
</evidence>
<dbReference type="GO" id="GO:0016616">
    <property type="term" value="F:oxidoreductase activity, acting on the CH-OH group of donors, NAD or NADP as acceptor"/>
    <property type="evidence" value="ECO:0007669"/>
    <property type="project" value="TreeGrafter"/>
</dbReference>
<dbReference type="SUPFAM" id="SSF51735">
    <property type="entry name" value="NAD(P)-binding Rossmann-fold domains"/>
    <property type="match status" value="2"/>
</dbReference>
<evidence type="ECO:0000313" key="5">
    <source>
        <dbReference type="EMBL" id="RVT54365.1"/>
    </source>
</evidence>
<proteinExistence type="inferred from homology"/>
<dbReference type="Pfam" id="PF00106">
    <property type="entry name" value="adh_short"/>
    <property type="match status" value="2"/>
</dbReference>
<protein>
    <submittedName>
        <fullName evidence="5">SDR family oxidoreductase</fullName>
    </submittedName>
</protein>
<dbReference type="PRINTS" id="PR00081">
    <property type="entry name" value="GDHRDH"/>
</dbReference>
<dbReference type="AlphaFoldDB" id="A0A3S2TQE2"/>
<keyword evidence="2" id="KW-0560">Oxidoreductase</keyword>
<dbReference type="InterPro" id="IPR036291">
    <property type="entry name" value="NAD(P)-bd_dom_sf"/>
</dbReference>
<feature type="domain" description="Ketoreductase" evidence="4">
    <location>
        <begin position="44"/>
        <end position="248"/>
    </location>
</feature>
<evidence type="ECO:0000313" key="6">
    <source>
        <dbReference type="Proteomes" id="UP000288178"/>
    </source>
</evidence>
<dbReference type="InterPro" id="IPR020904">
    <property type="entry name" value="Sc_DH/Rdtase_CS"/>
</dbReference>
<dbReference type="FunFam" id="3.40.50.720:FF:000084">
    <property type="entry name" value="Short-chain dehydrogenase reductase"/>
    <property type="match status" value="2"/>
</dbReference>
<dbReference type="PRINTS" id="PR00080">
    <property type="entry name" value="SDRFAMILY"/>
</dbReference>
<feature type="region of interest" description="Disordered" evidence="3">
    <location>
        <begin position="1"/>
        <end position="30"/>
    </location>
</feature>
<dbReference type="Proteomes" id="UP000288178">
    <property type="component" value="Unassembled WGS sequence"/>
</dbReference>
<dbReference type="InterPro" id="IPR057326">
    <property type="entry name" value="KR_dom"/>
</dbReference>
<comment type="similarity">
    <text evidence="1">Belongs to the short-chain dehydrogenases/reductases (SDR) family.</text>
</comment>
<sequence length="569" mass="59253">MAATCRNCRSSKSPSSSRRRSPPEPGPQDRNAATAMALRSLRDLVTIVTGASSGLGRATAVALARDGASLVLVGRDAARLNDTVAQTAAVAPPGAAEPLVLALDVRDEAQMQQMAEATLARHGRIDALVHSAGVLRAAGAGMNTVAAMSLPEWDEVLDINLRGTFLANRAVLPAMLAAGRGDILNLGSRSSRIGLAYDAPYCASKFGVVGFTEALADEARHRGVRVQALLPGKFATEVLSQIGLPQPGDIPPGERVADAIRWMLRLPDDCRLLSPLIEPLQSAGGAGWNATPVHRHRKESTMPSPFTSAAEDLRGKVVLITGGTGGIGLATAQAVAALGAAVVVADLDAGRVAEVADEVARHGAEAGCPGALGVAIDVRQEADHARMVQATLERFGRIDALICCAGILRLRGTPPKLLVDTTTEEFDDVVGINLKGTFLANRAVLPTMVAQRGGLIVNISSVQGLQGRAYDSVYCASKFGVIGFSQAVADEVKSYGVKVQALMPAAIATPMWEQNKPAPMPGDAIPPERVADLIVFMLLQPEDTMIVGPVIAPVGARRRRGGKPAAEAG</sequence>
<dbReference type="PANTHER" id="PTHR42760:SF37">
    <property type="entry name" value="CLAVALDEHYDE DEHYDROGENASE"/>
    <property type="match status" value="1"/>
</dbReference>
<dbReference type="PROSITE" id="PS00061">
    <property type="entry name" value="ADH_SHORT"/>
    <property type="match status" value="2"/>
</dbReference>
<accession>A0A3S2TQE2</accession>
<gene>
    <name evidence="5" type="ORF">ENE75_05840</name>
</gene>
<comment type="caution">
    <text evidence="5">The sequence shown here is derived from an EMBL/GenBank/DDBJ whole genome shotgun (WGS) entry which is preliminary data.</text>
</comment>
<evidence type="ECO:0000259" key="4">
    <source>
        <dbReference type="SMART" id="SM00822"/>
    </source>
</evidence>
<keyword evidence="6" id="KW-1185">Reference proteome</keyword>
<dbReference type="PANTHER" id="PTHR42760">
    <property type="entry name" value="SHORT-CHAIN DEHYDROGENASES/REDUCTASES FAMILY MEMBER"/>
    <property type="match status" value="1"/>
</dbReference>
<dbReference type="SMART" id="SM00822">
    <property type="entry name" value="PKS_KR"/>
    <property type="match status" value="1"/>
</dbReference>
<dbReference type="CDD" id="cd05233">
    <property type="entry name" value="SDR_c"/>
    <property type="match status" value="2"/>
</dbReference>